<dbReference type="Proteomes" id="UP000504724">
    <property type="component" value="Chromosome"/>
</dbReference>
<dbReference type="RefSeq" id="WP_173285904.1">
    <property type="nucleotide sequence ID" value="NZ_CP054020.1"/>
</dbReference>
<reference evidence="1 2" key="1">
    <citation type="submission" date="2020-05" db="EMBL/GenBank/DDBJ databases">
        <title>Thiomicrorhabdus sediminis sp.nov. and Thiomicrorhabdus xiamenensis sp.nov., novel sulfur-oxidizing bacteria isolated from coastal sediment.</title>
        <authorList>
            <person name="Liu X."/>
        </authorList>
    </citation>
    <scope>NUCLEOTIDE SEQUENCE [LARGE SCALE GENOMIC DNA]</scope>
    <source>
        <strain evidence="1 2">G2</strain>
    </source>
</reference>
<evidence type="ECO:0008006" key="3">
    <source>
        <dbReference type="Google" id="ProtNLM"/>
    </source>
</evidence>
<dbReference type="InterPro" id="IPR011122">
    <property type="entry name" value="WavE"/>
</dbReference>
<sequence>MNMKNINKYSDFAFIIQGAIDTRKYRSSYVTLEVLKSIRKNFPGSELILSTWVQAEALDSELAEVSDKVVFSNDPGGIKTDSGILNVNRQIISSRKGLNSSTRKYSVKVRSDVVFNNSKLIDCFIDQVLSKLLVVNLTSVDPLRRERYFAVCDWVYVGETELLKKVFDIDLYPSSLLVINNVNKKHAVLNAEQWIVINFLDGVENLNLMEKVLNNDVDLIDLHKVLICKYFYIGSFLKLGLVSTKYKISYFGLKDMYTSKSFRCACFSQCPLLDIEHVYYCLLGNSVLRAGYRKLMGFFNG</sequence>
<dbReference type="KEGG" id="txa:HQN79_09430"/>
<dbReference type="AlphaFoldDB" id="A0A7D4NZI8"/>
<dbReference type="EMBL" id="CP054020">
    <property type="protein sequence ID" value="QKI89778.1"/>
    <property type="molecule type" value="Genomic_DNA"/>
</dbReference>
<evidence type="ECO:0000313" key="2">
    <source>
        <dbReference type="Proteomes" id="UP000504724"/>
    </source>
</evidence>
<accession>A0A7D4NZI8</accession>
<protein>
    <recommendedName>
        <fullName evidence="3">WavE lipopolysaccharide synthesis</fullName>
    </recommendedName>
</protein>
<dbReference type="Pfam" id="PF07507">
    <property type="entry name" value="WavE"/>
    <property type="match status" value="1"/>
</dbReference>
<name>A0A7D4NZI8_9GAMM</name>
<keyword evidence="2" id="KW-1185">Reference proteome</keyword>
<proteinExistence type="predicted"/>
<gene>
    <name evidence="1" type="ORF">HQN79_09430</name>
</gene>
<evidence type="ECO:0000313" key="1">
    <source>
        <dbReference type="EMBL" id="QKI89778.1"/>
    </source>
</evidence>
<organism evidence="1 2">
    <name type="scientific">Thiomicrorhabdus xiamenensis</name>
    <dbReference type="NCBI Taxonomy" id="2739063"/>
    <lineage>
        <taxon>Bacteria</taxon>
        <taxon>Pseudomonadati</taxon>
        <taxon>Pseudomonadota</taxon>
        <taxon>Gammaproteobacteria</taxon>
        <taxon>Thiotrichales</taxon>
        <taxon>Piscirickettsiaceae</taxon>
        <taxon>Thiomicrorhabdus</taxon>
    </lineage>
</organism>